<evidence type="ECO:0000313" key="4">
    <source>
        <dbReference type="Proteomes" id="UP000183208"/>
    </source>
</evidence>
<feature type="region of interest" description="Disordered" evidence="1">
    <location>
        <begin position="27"/>
        <end position="77"/>
    </location>
</feature>
<evidence type="ECO:0000313" key="3">
    <source>
        <dbReference type="EMBL" id="SED69350.1"/>
    </source>
</evidence>
<reference evidence="3 4" key="1">
    <citation type="submission" date="2016-10" db="EMBL/GenBank/DDBJ databases">
        <authorList>
            <person name="de Groot N.N."/>
        </authorList>
    </citation>
    <scope>NUCLEOTIDE SEQUENCE [LARGE SCALE GENOMIC DNA]</scope>
    <source>
        <strain evidence="3 4">GAS522</strain>
    </source>
</reference>
<proteinExistence type="predicted"/>
<dbReference type="Proteomes" id="UP000183208">
    <property type="component" value="Unassembled WGS sequence"/>
</dbReference>
<gene>
    <name evidence="3" type="ORF">SAMN05444171_4838</name>
</gene>
<feature type="signal peptide" evidence="2">
    <location>
        <begin position="1"/>
        <end position="25"/>
    </location>
</feature>
<evidence type="ECO:0000256" key="1">
    <source>
        <dbReference type="SAM" id="MobiDB-lite"/>
    </source>
</evidence>
<evidence type="ECO:0000256" key="2">
    <source>
        <dbReference type="SAM" id="SignalP"/>
    </source>
</evidence>
<feature type="chain" id="PRO_5030031821" evidence="2">
    <location>
        <begin position="26"/>
        <end position="77"/>
    </location>
</feature>
<accession>A0A1M7CFX1</accession>
<dbReference type="EMBL" id="FNTI01000001">
    <property type="protein sequence ID" value="SED69350.1"/>
    <property type="molecule type" value="Genomic_DNA"/>
</dbReference>
<protein>
    <submittedName>
        <fullName evidence="3">Uncharacterized protein</fullName>
    </submittedName>
</protein>
<dbReference type="RefSeq" id="WP_143039749.1">
    <property type="nucleotide sequence ID" value="NZ_FNTI01000001.1"/>
</dbReference>
<sequence>MHKATITVSLAVLAAALLASTRAEAGASASAPSKYGHPSQVASVSHMRTVRQARSPEIGITEYSSSARTASPGRAYR</sequence>
<organism evidence="3 4">
    <name type="scientific">Bradyrhizobium lablabi</name>
    <dbReference type="NCBI Taxonomy" id="722472"/>
    <lineage>
        <taxon>Bacteria</taxon>
        <taxon>Pseudomonadati</taxon>
        <taxon>Pseudomonadota</taxon>
        <taxon>Alphaproteobacteria</taxon>
        <taxon>Hyphomicrobiales</taxon>
        <taxon>Nitrobacteraceae</taxon>
        <taxon>Bradyrhizobium</taxon>
    </lineage>
</organism>
<dbReference type="AlphaFoldDB" id="A0A1M7CFX1"/>
<keyword evidence="2" id="KW-0732">Signal</keyword>
<name>A0A1M7CFX1_9BRAD</name>